<protein>
    <recommendedName>
        <fullName evidence="4">NADP-dependent oxidoreductase domain-containing protein</fullName>
    </recommendedName>
</protein>
<dbReference type="AlphaFoldDB" id="A0A382BA75"/>
<dbReference type="InterPro" id="IPR023210">
    <property type="entry name" value="NADP_OxRdtase_dom"/>
</dbReference>
<dbReference type="Gene3D" id="3.20.20.100">
    <property type="entry name" value="NADP-dependent oxidoreductase domain"/>
    <property type="match status" value="1"/>
</dbReference>
<name>A0A382BA75_9ZZZZ</name>
<keyword evidence="3" id="KW-0560">Oxidoreductase</keyword>
<keyword evidence="2" id="KW-0521">NADP</keyword>
<evidence type="ECO:0000256" key="1">
    <source>
        <dbReference type="ARBA" id="ARBA00007905"/>
    </source>
</evidence>
<evidence type="ECO:0000256" key="2">
    <source>
        <dbReference type="ARBA" id="ARBA00022857"/>
    </source>
</evidence>
<dbReference type="SUPFAM" id="SSF51430">
    <property type="entry name" value="NAD(P)-linked oxidoreductase"/>
    <property type="match status" value="1"/>
</dbReference>
<dbReference type="InterPro" id="IPR036812">
    <property type="entry name" value="NAD(P)_OxRdtase_dom_sf"/>
</dbReference>
<dbReference type="CDD" id="cd19071">
    <property type="entry name" value="AKR_AKR1-5-like"/>
    <property type="match status" value="1"/>
</dbReference>
<dbReference type="Pfam" id="PF00248">
    <property type="entry name" value="Aldo_ket_red"/>
    <property type="match status" value="1"/>
</dbReference>
<dbReference type="InterPro" id="IPR020471">
    <property type="entry name" value="AKR"/>
</dbReference>
<dbReference type="PIRSF" id="PIRSF000097">
    <property type="entry name" value="AKR"/>
    <property type="match status" value="1"/>
</dbReference>
<dbReference type="PANTHER" id="PTHR43827">
    <property type="entry name" value="2,5-DIKETO-D-GLUCONIC ACID REDUCTASE"/>
    <property type="match status" value="1"/>
</dbReference>
<dbReference type="InterPro" id="IPR018170">
    <property type="entry name" value="Aldo/ket_reductase_CS"/>
</dbReference>
<organism evidence="5">
    <name type="scientific">marine metagenome</name>
    <dbReference type="NCBI Taxonomy" id="408172"/>
    <lineage>
        <taxon>unclassified sequences</taxon>
        <taxon>metagenomes</taxon>
        <taxon>ecological metagenomes</taxon>
    </lineage>
</organism>
<dbReference type="PROSITE" id="PS00062">
    <property type="entry name" value="ALDOKETO_REDUCTASE_2"/>
    <property type="match status" value="1"/>
</dbReference>
<proteinExistence type="inferred from homology"/>
<evidence type="ECO:0000259" key="4">
    <source>
        <dbReference type="Pfam" id="PF00248"/>
    </source>
</evidence>
<gene>
    <name evidence="5" type="ORF">METZ01_LOCUS163413</name>
</gene>
<dbReference type="GO" id="GO:0016616">
    <property type="term" value="F:oxidoreductase activity, acting on the CH-OH group of donors, NAD or NADP as acceptor"/>
    <property type="evidence" value="ECO:0007669"/>
    <property type="project" value="UniProtKB-ARBA"/>
</dbReference>
<feature type="domain" description="NADP-dependent oxidoreductase" evidence="4">
    <location>
        <begin position="28"/>
        <end position="266"/>
    </location>
</feature>
<accession>A0A382BA75</accession>
<evidence type="ECO:0000256" key="3">
    <source>
        <dbReference type="ARBA" id="ARBA00023002"/>
    </source>
</evidence>
<reference evidence="5" key="1">
    <citation type="submission" date="2018-05" db="EMBL/GenBank/DDBJ databases">
        <authorList>
            <person name="Lanie J.A."/>
            <person name="Ng W.-L."/>
            <person name="Kazmierczak K.M."/>
            <person name="Andrzejewski T.M."/>
            <person name="Davidsen T.M."/>
            <person name="Wayne K.J."/>
            <person name="Tettelin H."/>
            <person name="Glass J.I."/>
            <person name="Rusch D."/>
            <person name="Podicherti R."/>
            <person name="Tsui H.-C.T."/>
            <person name="Winkler M.E."/>
        </authorList>
    </citation>
    <scope>NUCLEOTIDE SEQUENCE</scope>
</reference>
<comment type="similarity">
    <text evidence="1">Belongs to the aldo/keto reductase family.</text>
</comment>
<sequence length="279" mass="31988">MNMNQALNLDSRIKLSDGSQMPLFGLGVWAAKPGQETYDAVLHALNIGYRHIDTAQMYGNEKDVGEALKDSKLNREEVFLTSKLWETDHGYDAALKAFEISLKKMNLDYLDLYLIHWPASEKRVETWKALEQIKEEGLCRSIGVSNFAPHHLREILENGDEKPVVNQIEMSPFLRQQPIASFCRQEKIHLTGYCPLARGKRFDDPDLIRIAEGTSKTPAQVMIRWALEWGQTVIPKSARPKRIEENADVFDFLLNDEQMKILNRLDQGLRFCTNPMEIA</sequence>
<dbReference type="PROSITE" id="PS00798">
    <property type="entry name" value="ALDOKETO_REDUCTASE_1"/>
    <property type="match status" value="1"/>
</dbReference>
<dbReference type="EMBL" id="UINC01028841">
    <property type="protein sequence ID" value="SVB10559.1"/>
    <property type="molecule type" value="Genomic_DNA"/>
</dbReference>
<dbReference type="PANTHER" id="PTHR43827:SF3">
    <property type="entry name" value="NADP-DEPENDENT OXIDOREDUCTASE DOMAIN-CONTAINING PROTEIN"/>
    <property type="match status" value="1"/>
</dbReference>
<dbReference type="FunFam" id="3.20.20.100:FF:000015">
    <property type="entry name" value="Oxidoreductase, aldo/keto reductase family"/>
    <property type="match status" value="1"/>
</dbReference>
<dbReference type="PRINTS" id="PR00069">
    <property type="entry name" value="ALDKETRDTASE"/>
</dbReference>
<evidence type="ECO:0000313" key="5">
    <source>
        <dbReference type="EMBL" id="SVB10559.1"/>
    </source>
</evidence>